<dbReference type="AlphaFoldDB" id="A0A1H9G6J5"/>
<evidence type="ECO:0000313" key="3">
    <source>
        <dbReference type="EMBL" id="SEQ45756.1"/>
    </source>
</evidence>
<keyword evidence="1" id="KW-0732">Signal</keyword>
<dbReference type="Gene3D" id="3.40.30.10">
    <property type="entry name" value="Glutaredoxin"/>
    <property type="match status" value="1"/>
</dbReference>
<dbReference type="CDD" id="cd02966">
    <property type="entry name" value="TlpA_like_family"/>
    <property type="match status" value="1"/>
</dbReference>
<proteinExistence type="predicted"/>
<dbReference type="PROSITE" id="PS51257">
    <property type="entry name" value="PROKAR_LIPOPROTEIN"/>
    <property type="match status" value="1"/>
</dbReference>
<evidence type="ECO:0000256" key="1">
    <source>
        <dbReference type="SAM" id="SignalP"/>
    </source>
</evidence>
<dbReference type="GO" id="GO:0016491">
    <property type="term" value="F:oxidoreductase activity"/>
    <property type="evidence" value="ECO:0007669"/>
    <property type="project" value="InterPro"/>
</dbReference>
<dbReference type="InterPro" id="IPR000866">
    <property type="entry name" value="AhpC/TSA"/>
</dbReference>
<dbReference type="SUPFAM" id="SSF52833">
    <property type="entry name" value="Thioredoxin-like"/>
    <property type="match status" value="1"/>
</dbReference>
<accession>A0A1H9G6J5</accession>
<dbReference type="InterPro" id="IPR013766">
    <property type="entry name" value="Thioredoxin_domain"/>
</dbReference>
<dbReference type="EMBL" id="FOFB01000010">
    <property type="protein sequence ID" value="SEQ45756.1"/>
    <property type="molecule type" value="Genomic_DNA"/>
</dbReference>
<feature type="domain" description="Thioredoxin" evidence="2">
    <location>
        <begin position="29"/>
        <end position="187"/>
    </location>
</feature>
<name>A0A1H9G6J5_9BACT</name>
<dbReference type="STRING" id="478744.SAMN05444359_11062"/>
<feature type="chain" id="PRO_5011559894" evidence="1">
    <location>
        <begin position="28"/>
        <end position="187"/>
    </location>
</feature>
<dbReference type="InterPro" id="IPR036249">
    <property type="entry name" value="Thioredoxin-like_sf"/>
</dbReference>
<dbReference type="InterPro" id="IPR050553">
    <property type="entry name" value="Thioredoxin_ResA/DsbE_sf"/>
</dbReference>
<dbReference type="InParanoid" id="A0A1H9G6J5"/>
<dbReference type="PANTHER" id="PTHR42852:SF17">
    <property type="entry name" value="THIOREDOXIN-LIKE PROTEIN HI_1115"/>
    <property type="match status" value="1"/>
</dbReference>
<dbReference type="GO" id="GO:0016209">
    <property type="term" value="F:antioxidant activity"/>
    <property type="evidence" value="ECO:0007669"/>
    <property type="project" value="InterPro"/>
</dbReference>
<organism evidence="3 4">
    <name type="scientific">Neolewinella agarilytica</name>
    <dbReference type="NCBI Taxonomy" id="478744"/>
    <lineage>
        <taxon>Bacteria</taxon>
        <taxon>Pseudomonadati</taxon>
        <taxon>Bacteroidota</taxon>
        <taxon>Saprospiria</taxon>
        <taxon>Saprospirales</taxon>
        <taxon>Lewinellaceae</taxon>
        <taxon>Neolewinella</taxon>
    </lineage>
</organism>
<evidence type="ECO:0000259" key="2">
    <source>
        <dbReference type="PROSITE" id="PS51352"/>
    </source>
</evidence>
<evidence type="ECO:0000313" key="4">
    <source>
        <dbReference type="Proteomes" id="UP000199021"/>
    </source>
</evidence>
<reference evidence="4" key="1">
    <citation type="submission" date="2016-10" db="EMBL/GenBank/DDBJ databases">
        <authorList>
            <person name="Varghese N."/>
            <person name="Submissions S."/>
        </authorList>
    </citation>
    <scope>NUCLEOTIDE SEQUENCE [LARGE SCALE GENOMIC DNA]</scope>
    <source>
        <strain evidence="4">DSM 24740</strain>
    </source>
</reference>
<gene>
    <name evidence="3" type="ORF">SAMN05444359_11062</name>
</gene>
<dbReference type="PROSITE" id="PS51352">
    <property type="entry name" value="THIOREDOXIN_2"/>
    <property type="match status" value="1"/>
</dbReference>
<dbReference type="PANTHER" id="PTHR42852">
    <property type="entry name" value="THIOL:DISULFIDE INTERCHANGE PROTEIN DSBE"/>
    <property type="match status" value="1"/>
</dbReference>
<dbReference type="RefSeq" id="WP_090168056.1">
    <property type="nucleotide sequence ID" value="NZ_FOFB01000010.1"/>
</dbReference>
<feature type="signal peptide" evidence="1">
    <location>
        <begin position="1"/>
        <end position="27"/>
    </location>
</feature>
<dbReference type="Pfam" id="PF00578">
    <property type="entry name" value="AhpC-TSA"/>
    <property type="match status" value="1"/>
</dbReference>
<protein>
    <submittedName>
        <fullName evidence="3">AhpC/TSA family protein</fullName>
    </submittedName>
</protein>
<sequence>MDLSRFSLYLFLLAGFMSCAGSGPARAYTKVANEAVKSTLTPNDPNLPYPIYASFDEMEALFNQNDGRTYVVNFWATWCRPCLTELPYFEQLAKETSRDDLQVIMVSLDKPQDIRGKLKEFVEDRPMQLPVVSFTDNNYNGWLYRVDQNWRGGSIPVTLFYNGNQRKFNRGQISSYRELQGLVAQVQ</sequence>
<dbReference type="OrthoDB" id="9815205at2"/>
<keyword evidence="4" id="KW-1185">Reference proteome</keyword>
<dbReference type="Proteomes" id="UP000199021">
    <property type="component" value="Unassembled WGS sequence"/>
</dbReference>